<feature type="region of interest" description="Disordered" evidence="1">
    <location>
        <begin position="1"/>
        <end position="81"/>
    </location>
</feature>
<reference evidence="2 3" key="1">
    <citation type="submission" date="2016-05" db="EMBL/GenBank/DDBJ databases">
        <title>Genome sequencing of Trichophyton rubrum CMCC(F)T1i isolated from hair.</title>
        <authorList>
            <person name="Zhan P."/>
            <person name="Tao Y."/>
            <person name="Liu W."/>
        </authorList>
    </citation>
    <scope>NUCLEOTIDE SEQUENCE [LARGE SCALE GENOMIC DNA]</scope>
    <source>
        <strain evidence="3">CMCC(F)T1i</strain>
    </source>
</reference>
<evidence type="ECO:0000313" key="3">
    <source>
        <dbReference type="Proteomes" id="UP000243015"/>
    </source>
</evidence>
<dbReference type="Proteomes" id="UP000243015">
    <property type="component" value="Unassembled WGS sequence"/>
</dbReference>
<name>A0A178EQY3_TRIRU</name>
<feature type="compositionally biased region" description="Basic and acidic residues" evidence="1">
    <location>
        <begin position="178"/>
        <end position="187"/>
    </location>
</feature>
<proteinExistence type="predicted"/>
<protein>
    <submittedName>
        <fullName evidence="2">Uncharacterized protein</fullName>
    </submittedName>
</protein>
<evidence type="ECO:0000256" key="1">
    <source>
        <dbReference type="SAM" id="MobiDB-lite"/>
    </source>
</evidence>
<feature type="compositionally biased region" description="Basic and acidic residues" evidence="1">
    <location>
        <begin position="38"/>
        <end position="49"/>
    </location>
</feature>
<organism evidence="2 3">
    <name type="scientific">Trichophyton rubrum</name>
    <name type="common">Athlete's foot fungus</name>
    <name type="synonym">Epidermophyton rubrum</name>
    <dbReference type="NCBI Taxonomy" id="5551"/>
    <lineage>
        <taxon>Eukaryota</taxon>
        <taxon>Fungi</taxon>
        <taxon>Dikarya</taxon>
        <taxon>Ascomycota</taxon>
        <taxon>Pezizomycotina</taxon>
        <taxon>Eurotiomycetes</taxon>
        <taxon>Eurotiomycetidae</taxon>
        <taxon>Onygenales</taxon>
        <taxon>Arthrodermataceae</taxon>
        <taxon>Trichophyton</taxon>
    </lineage>
</organism>
<comment type="caution">
    <text evidence="2">The sequence shown here is derived from an EMBL/GenBank/DDBJ whole genome shotgun (WGS) entry which is preliminary data.</text>
</comment>
<evidence type="ECO:0000313" key="2">
    <source>
        <dbReference type="EMBL" id="OAL62339.1"/>
    </source>
</evidence>
<feature type="region of interest" description="Disordered" evidence="1">
    <location>
        <begin position="156"/>
        <end position="187"/>
    </location>
</feature>
<feature type="compositionally biased region" description="Low complexity" evidence="1">
    <location>
        <begin position="67"/>
        <end position="79"/>
    </location>
</feature>
<sequence>MLLEERQFGGEGHVAARRGRREEEGRASDEGEEEEEKADWTKQKGRRAEEEEEEKKKRTNAAKGVKQASQRGGSGRAAAETMQPLKALATMRLGPLDMPILTVGSKPLSGLHDCAQDQGGRAAVQQRVGVPLVALISRHTPGMGLSRQLDAYTSPECSLKDGGSQAHLQQHGTTNHTRSPEEPIRPG</sequence>
<feature type="compositionally biased region" description="Polar residues" evidence="1">
    <location>
        <begin position="166"/>
        <end position="177"/>
    </location>
</feature>
<dbReference type="EMBL" id="LHPM01000019">
    <property type="protein sequence ID" value="OAL62339.1"/>
    <property type="molecule type" value="Genomic_DNA"/>
</dbReference>
<accession>A0A178EQY3</accession>
<dbReference type="AlphaFoldDB" id="A0A178EQY3"/>
<gene>
    <name evidence="2" type="ORF">A7C99_6920</name>
</gene>
<feature type="compositionally biased region" description="Basic and acidic residues" evidence="1">
    <location>
        <begin position="20"/>
        <end position="29"/>
    </location>
</feature>